<dbReference type="InParanoid" id="A0A672J6K0"/>
<feature type="compositionally biased region" description="Pro residues" evidence="1">
    <location>
        <begin position="45"/>
        <end position="56"/>
    </location>
</feature>
<dbReference type="Proteomes" id="UP000472267">
    <property type="component" value="Chromosome 17"/>
</dbReference>
<sequence length="137" mass="15265">MISVYVVLFALPLLFGLSSHSAVAAQMDDGLSEEDGLIPRDEPVIEPPLVPPPPPYRRSLVRGDDGNPKIVMVSDTRLKGHSLRGPNPGFSRTLPQRLDQSLSHTAPEYSLKIDQRDTDLDMLRCMIGRVYRPCWEA</sequence>
<dbReference type="Pfam" id="PF05824">
    <property type="entry name" value="Pro-MCH"/>
    <property type="match status" value="1"/>
</dbReference>
<reference evidence="3" key="1">
    <citation type="submission" date="2019-06" db="EMBL/GenBank/DDBJ databases">
        <authorList>
            <consortium name="Wellcome Sanger Institute Data Sharing"/>
        </authorList>
    </citation>
    <scope>NUCLEOTIDE SEQUENCE [LARGE SCALE GENOMIC DNA]</scope>
</reference>
<evidence type="ECO:0000256" key="2">
    <source>
        <dbReference type="SAM" id="SignalP"/>
    </source>
</evidence>
<feature type="region of interest" description="Disordered" evidence="1">
    <location>
        <begin position="36"/>
        <end position="95"/>
    </location>
</feature>
<organism evidence="3 4">
    <name type="scientific">Salarias fasciatus</name>
    <name type="common">Jewelled blenny</name>
    <name type="synonym">Blennius fasciatus</name>
    <dbReference type="NCBI Taxonomy" id="181472"/>
    <lineage>
        <taxon>Eukaryota</taxon>
        <taxon>Metazoa</taxon>
        <taxon>Chordata</taxon>
        <taxon>Craniata</taxon>
        <taxon>Vertebrata</taxon>
        <taxon>Euteleostomi</taxon>
        <taxon>Actinopterygii</taxon>
        <taxon>Neopterygii</taxon>
        <taxon>Teleostei</taxon>
        <taxon>Neoteleostei</taxon>
        <taxon>Acanthomorphata</taxon>
        <taxon>Ovalentaria</taxon>
        <taxon>Blenniimorphae</taxon>
        <taxon>Blenniiformes</taxon>
        <taxon>Blennioidei</taxon>
        <taxon>Blenniidae</taxon>
        <taxon>Salariinae</taxon>
        <taxon>Salarias</taxon>
    </lineage>
</organism>
<keyword evidence="2" id="KW-0732">Signal</keyword>
<dbReference type="OMA" id="ILRCMIG"/>
<dbReference type="Ensembl" id="ENSSFAT00005051432.1">
    <property type="protein sequence ID" value="ENSSFAP00005049801.1"/>
    <property type="gene ID" value="ENSSFAG00005024056.1"/>
</dbReference>
<proteinExistence type="predicted"/>
<dbReference type="PANTHER" id="PTHR12091:SF2">
    <property type="entry name" value="PRO-MCH PRECURSOR"/>
    <property type="match status" value="1"/>
</dbReference>
<dbReference type="GO" id="GO:0007268">
    <property type="term" value="P:chemical synaptic transmission"/>
    <property type="evidence" value="ECO:0007669"/>
    <property type="project" value="InterPro"/>
</dbReference>
<evidence type="ECO:0000313" key="3">
    <source>
        <dbReference type="Ensembl" id="ENSSFAP00005049801.1"/>
    </source>
</evidence>
<dbReference type="GO" id="GO:0031777">
    <property type="term" value="F:type 1 melanin-concentrating hormone receptor binding"/>
    <property type="evidence" value="ECO:0007669"/>
    <property type="project" value="TreeGrafter"/>
</dbReference>
<dbReference type="AlphaFoldDB" id="A0A672J6K0"/>
<dbReference type="PANTHER" id="PTHR12091">
    <property type="entry name" value="MELANIN-CONCENTRATING HORMONE"/>
    <property type="match status" value="1"/>
</dbReference>
<feature type="signal peptide" evidence="2">
    <location>
        <begin position="1"/>
        <end position="24"/>
    </location>
</feature>
<dbReference type="GO" id="GO:0045202">
    <property type="term" value="C:synapse"/>
    <property type="evidence" value="ECO:0007669"/>
    <property type="project" value="GOC"/>
</dbReference>
<evidence type="ECO:0000313" key="4">
    <source>
        <dbReference type="Proteomes" id="UP000472267"/>
    </source>
</evidence>
<dbReference type="GO" id="GO:0030354">
    <property type="term" value="F:melanin-concentrating hormone activity"/>
    <property type="evidence" value="ECO:0007669"/>
    <property type="project" value="InterPro"/>
</dbReference>
<reference evidence="3" key="3">
    <citation type="submission" date="2025-09" db="UniProtKB">
        <authorList>
            <consortium name="Ensembl"/>
        </authorList>
    </citation>
    <scope>IDENTIFICATION</scope>
</reference>
<dbReference type="OrthoDB" id="8639774at2759"/>
<dbReference type="InterPro" id="IPR005456">
    <property type="entry name" value="Prepro-melanin_conc_hormone"/>
</dbReference>
<evidence type="ECO:0000256" key="1">
    <source>
        <dbReference type="SAM" id="MobiDB-lite"/>
    </source>
</evidence>
<accession>A0A672J6K0</accession>
<gene>
    <name evidence="3" type="primary">pmch</name>
</gene>
<name>A0A672J6K0_SALFA</name>
<keyword evidence="4" id="KW-1185">Reference proteome</keyword>
<reference evidence="3" key="2">
    <citation type="submission" date="2025-08" db="UniProtKB">
        <authorList>
            <consortium name="Ensembl"/>
        </authorList>
    </citation>
    <scope>IDENTIFICATION</scope>
</reference>
<protein>
    <submittedName>
        <fullName evidence="3">Pro-MCH 1-like</fullName>
    </submittedName>
</protein>
<feature type="chain" id="PRO_5025364748" evidence="2">
    <location>
        <begin position="25"/>
        <end position="137"/>
    </location>
</feature>